<evidence type="ECO:0000259" key="6">
    <source>
        <dbReference type="PROSITE" id="PS50850"/>
    </source>
</evidence>
<feature type="transmembrane region" description="Helical" evidence="5">
    <location>
        <begin position="72"/>
        <end position="91"/>
    </location>
</feature>
<evidence type="ECO:0000256" key="2">
    <source>
        <dbReference type="ARBA" id="ARBA00022989"/>
    </source>
</evidence>
<dbReference type="EMBL" id="BSYI01000056">
    <property type="protein sequence ID" value="GMG85255.1"/>
    <property type="molecule type" value="Genomic_DNA"/>
</dbReference>
<dbReference type="InterPro" id="IPR047200">
    <property type="entry name" value="MFS_YcaD-like"/>
</dbReference>
<evidence type="ECO:0000313" key="8">
    <source>
        <dbReference type="Proteomes" id="UP001239909"/>
    </source>
</evidence>
<keyword evidence="1 5" id="KW-0812">Transmembrane</keyword>
<dbReference type="Proteomes" id="UP001239909">
    <property type="component" value="Unassembled WGS sequence"/>
</dbReference>
<feature type="transmembrane region" description="Helical" evidence="5">
    <location>
        <begin position="7"/>
        <end position="28"/>
    </location>
</feature>
<feature type="transmembrane region" description="Helical" evidence="5">
    <location>
        <begin position="97"/>
        <end position="118"/>
    </location>
</feature>
<feature type="region of interest" description="Disordered" evidence="4">
    <location>
        <begin position="403"/>
        <end position="428"/>
    </location>
</feature>
<dbReference type="PANTHER" id="PTHR23521">
    <property type="entry name" value="TRANSPORTER MFS SUPERFAMILY"/>
    <property type="match status" value="1"/>
</dbReference>
<proteinExistence type="predicted"/>
<dbReference type="InterPro" id="IPR011701">
    <property type="entry name" value="MFS"/>
</dbReference>
<dbReference type="RefSeq" id="WP_285674542.1">
    <property type="nucleotide sequence ID" value="NZ_BSYI01000056.1"/>
</dbReference>
<feature type="transmembrane region" description="Helical" evidence="5">
    <location>
        <begin position="156"/>
        <end position="177"/>
    </location>
</feature>
<gene>
    <name evidence="7" type="ORF">LNKW23_44720</name>
</gene>
<organism evidence="7 8">
    <name type="scientific">Paralimibaculum aggregatum</name>
    <dbReference type="NCBI Taxonomy" id="3036245"/>
    <lineage>
        <taxon>Bacteria</taxon>
        <taxon>Pseudomonadati</taxon>
        <taxon>Pseudomonadota</taxon>
        <taxon>Alphaproteobacteria</taxon>
        <taxon>Rhodobacterales</taxon>
        <taxon>Paracoccaceae</taxon>
        <taxon>Paralimibaculum</taxon>
    </lineage>
</organism>
<evidence type="ECO:0000313" key="7">
    <source>
        <dbReference type="EMBL" id="GMG85255.1"/>
    </source>
</evidence>
<protein>
    <submittedName>
        <fullName evidence="7">MFS transporter</fullName>
    </submittedName>
</protein>
<accession>A0ABQ6LT42</accession>
<dbReference type="Pfam" id="PF07690">
    <property type="entry name" value="MFS_1"/>
    <property type="match status" value="1"/>
</dbReference>
<feature type="transmembrane region" description="Helical" evidence="5">
    <location>
        <begin position="40"/>
        <end position="60"/>
    </location>
</feature>
<keyword evidence="2 5" id="KW-1133">Transmembrane helix</keyword>
<dbReference type="PANTHER" id="PTHR23521:SF3">
    <property type="entry name" value="MFS TRANSPORTER"/>
    <property type="match status" value="1"/>
</dbReference>
<feature type="transmembrane region" description="Helical" evidence="5">
    <location>
        <begin position="264"/>
        <end position="282"/>
    </location>
</feature>
<sequence>MTGTRTIATVLLATGLAVCGAGVLQTFLPLRADIEGFTDWEIALLGAAYFGGFILGCLAGPGLIRAVGHIRAFAGIVSLLAAVVLAQALLVGPPAWIGLRLVTGAGVAIVYMTLESWLNDQASNRTRGRVLSAYIIVANLGWVAGQFVINTAPVEGMALFLAVVIFVSLSAVPVALTPSKEPMPVPEIRLDLPGLFRLSPAGTIGCLLVGLVEGAFWSFGPVFGQERGLSVFEVTMLMAAFVMGGTLSQWPVGRLSDRGDRRRVIVGIALASVVTGLVIAAADGLSIGLTLLLALLHGALMIPIYPICIAHVNDYTPKARMVQVSSGLLLVYSVGATLGAPAAAPLMTAFGPGALFVFIAGVLGLLALLTGGRMLLAGRRLRAFPEVYRPWVRTTQSIYEMEGDETAEAETAAEGREAAGRGGRPRPG</sequence>
<dbReference type="Gene3D" id="1.20.1250.20">
    <property type="entry name" value="MFS general substrate transporter like domains"/>
    <property type="match status" value="2"/>
</dbReference>
<feature type="transmembrane region" description="Helical" evidence="5">
    <location>
        <begin position="324"/>
        <end position="344"/>
    </location>
</feature>
<dbReference type="CDD" id="cd17477">
    <property type="entry name" value="MFS_YcaD_like"/>
    <property type="match status" value="1"/>
</dbReference>
<dbReference type="PROSITE" id="PS50850">
    <property type="entry name" value="MFS"/>
    <property type="match status" value="1"/>
</dbReference>
<name>A0ABQ6LT42_9RHOB</name>
<feature type="transmembrane region" description="Helical" evidence="5">
    <location>
        <begin position="231"/>
        <end position="252"/>
    </location>
</feature>
<evidence type="ECO:0000256" key="5">
    <source>
        <dbReference type="SAM" id="Phobius"/>
    </source>
</evidence>
<keyword evidence="8" id="KW-1185">Reference proteome</keyword>
<reference evidence="7 8" key="1">
    <citation type="submission" date="2023-04" db="EMBL/GenBank/DDBJ databases">
        <title>Marinoamorphus aggregata gen. nov., sp. Nov., isolate from tissue of brittle star Ophioplocus japonicus.</title>
        <authorList>
            <person name="Kawano K."/>
            <person name="Sawayama S."/>
            <person name="Nakagawa S."/>
        </authorList>
    </citation>
    <scope>NUCLEOTIDE SEQUENCE [LARGE SCALE GENOMIC DNA]</scope>
    <source>
        <strain evidence="7 8">NKW23</strain>
    </source>
</reference>
<dbReference type="InterPro" id="IPR036259">
    <property type="entry name" value="MFS_trans_sf"/>
</dbReference>
<comment type="caution">
    <text evidence="7">The sequence shown here is derived from an EMBL/GenBank/DDBJ whole genome shotgun (WGS) entry which is preliminary data.</text>
</comment>
<evidence type="ECO:0000256" key="4">
    <source>
        <dbReference type="SAM" id="MobiDB-lite"/>
    </source>
</evidence>
<keyword evidence="3 5" id="KW-0472">Membrane</keyword>
<feature type="transmembrane region" description="Helical" evidence="5">
    <location>
        <begin position="288"/>
        <end position="312"/>
    </location>
</feature>
<dbReference type="InterPro" id="IPR020846">
    <property type="entry name" value="MFS_dom"/>
</dbReference>
<feature type="transmembrane region" description="Helical" evidence="5">
    <location>
        <begin position="130"/>
        <end position="150"/>
    </location>
</feature>
<feature type="domain" description="Major facilitator superfamily (MFS) profile" evidence="6">
    <location>
        <begin position="198"/>
        <end position="428"/>
    </location>
</feature>
<evidence type="ECO:0000256" key="3">
    <source>
        <dbReference type="ARBA" id="ARBA00023136"/>
    </source>
</evidence>
<feature type="transmembrane region" description="Helical" evidence="5">
    <location>
        <begin position="198"/>
        <end position="219"/>
    </location>
</feature>
<feature type="transmembrane region" description="Helical" evidence="5">
    <location>
        <begin position="350"/>
        <end position="372"/>
    </location>
</feature>
<dbReference type="SUPFAM" id="SSF103473">
    <property type="entry name" value="MFS general substrate transporter"/>
    <property type="match status" value="1"/>
</dbReference>
<evidence type="ECO:0000256" key="1">
    <source>
        <dbReference type="ARBA" id="ARBA00022692"/>
    </source>
</evidence>